<feature type="repeat" description="WD" evidence="3">
    <location>
        <begin position="1410"/>
        <end position="1443"/>
    </location>
</feature>
<dbReference type="Pfam" id="PF00400">
    <property type="entry name" value="WD40"/>
    <property type="match status" value="8"/>
</dbReference>
<keyword evidence="1 3" id="KW-0853">WD repeat</keyword>
<evidence type="ECO:0000256" key="2">
    <source>
        <dbReference type="ARBA" id="ARBA00022737"/>
    </source>
</evidence>
<gene>
    <name evidence="5" type="ORF">BGZ97_013381</name>
</gene>
<dbReference type="SUPFAM" id="SSF141571">
    <property type="entry name" value="Pentapeptide repeat-like"/>
    <property type="match status" value="1"/>
</dbReference>
<evidence type="ECO:0000259" key="4">
    <source>
        <dbReference type="Pfam" id="PF23948"/>
    </source>
</evidence>
<feature type="repeat" description="WD" evidence="3">
    <location>
        <begin position="1326"/>
        <end position="1367"/>
    </location>
</feature>
<feature type="domain" description="Arm-like repeat" evidence="4">
    <location>
        <begin position="168"/>
        <end position="515"/>
    </location>
</feature>
<keyword evidence="6" id="KW-1185">Reference proteome</keyword>
<feature type="repeat" description="WD" evidence="3">
    <location>
        <begin position="1284"/>
        <end position="1325"/>
    </location>
</feature>
<dbReference type="InterPro" id="IPR015943">
    <property type="entry name" value="WD40/YVTN_repeat-like_dom_sf"/>
</dbReference>
<accession>A0A9P6QZ21</accession>
<protein>
    <recommendedName>
        <fullName evidence="4">Arm-like repeat domain-containing protein</fullName>
    </recommendedName>
</protein>
<dbReference type="EMBL" id="JAAAIN010000998">
    <property type="protein sequence ID" value="KAG0308429.1"/>
    <property type="molecule type" value="Genomic_DNA"/>
</dbReference>
<dbReference type="OrthoDB" id="538223at2759"/>
<dbReference type="SUPFAM" id="SSF48371">
    <property type="entry name" value="ARM repeat"/>
    <property type="match status" value="1"/>
</dbReference>
<dbReference type="InterPro" id="IPR056251">
    <property type="entry name" value="Arm_rpt_dom"/>
</dbReference>
<evidence type="ECO:0000256" key="3">
    <source>
        <dbReference type="PROSITE-ProRule" id="PRU00221"/>
    </source>
</evidence>
<name>A0A9P6QZ21_9FUNG</name>
<feature type="repeat" description="WD" evidence="3">
    <location>
        <begin position="1536"/>
        <end position="1577"/>
    </location>
</feature>
<evidence type="ECO:0000313" key="5">
    <source>
        <dbReference type="EMBL" id="KAG0308429.1"/>
    </source>
</evidence>
<dbReference type="SMART" id="SM00320">
    <property type="entry name" value="WD40"/>
    <property type="match status" value="9"/>
</dbReference>
<evidence type="ECO:0000313" key="6">
    <source>
        <dbReference type="Proteomes" id="UP000823405"/>
    </source>
</evidence>
<dbReference type="InterPro" id="IPR001646">
    <property type="entry name" value="5peptide_repeat"/>
</dbReference>
<dbReference type="InterPro" id="IPR019775">
    <property type="entry name" value="WD40_repeat_CS"/>
</dbReference>
<keyword evidence="2" id="KW-0677">Repeat</keyword>
<dbReference type="PANTHER" id="PTHR19848">
    <property type="entry name" value="WD40 REPEAT PROTEIN"/>
    <property type="match status" value="1"/>
</dbReference>
<dbReference type="PROSITE" id="PS00678">
    <property type="entry name" value="WD_REPEATS_1"/>
    <property type="match status" value="2"/>
</dbReference>
<dbReference type="Gene3D" id="3.40.50.300">
    <property type="entry name" value="P-loop containing nucleotide triphosphate hydrolases"/>
    <property type="match status" value="1"/>
</dbReference>
<feature type="repeat" description="WD" evidence="3">
    <location>
        <begin position="1452"/>
        <end position="1493"/>
    </location>
</feature>
<dbReference type="Pfam" id="PF00805">
    <property type="entry name" value="Pentapeptide"/>
    <property type="match status" value="1"/>
</dbReference>
<dbReference type="CDD" id="cd00200">
    <property type="entry name" value="WD40"/>
    <property type="match status" value="2"/>
</dbReference>
<feature type="repeat" description="WD" evidence="3">
    <location>
        <begin position="1368"/>
        <end position="1400"/>
    </location>
</feature>
<feature type="non-terminal residue" evidence="5">
    <location>
        <position position="1587"/>
    </location>
</feature>
<dbReference type="SUPFAM" id="SSF50998">
    <property type="entry name" value="Quinoprotein alcohol dehydrogenase-like"/>
    <property type="match status" value="2"/>
</dbReference>
<dbReference type="Gene3D" id="2.160.20.80">
    <property type="entry name" value="E3 ubiquitin-protein ligase SopA"/>
    <property type="match status" value="1"/>
</dbReference>
<dbReference type="PROSITE" id="PS50294">
    <property type="entry name" value="WD_REPEATS_REGION"/>
    <property type="match status" value="8"/>
</dbReference>
<dbReference type="Gene3D" id="2.130.10.10">
    <property type="entry name" value="YVTN repeat-like/Quinoprotein amine dehydrogenase"/>
    <property type="match status" value="4"/>
</dbReference>
<dbReference type="PANTHER" id="PTHR19848:SF8">
    <property type="entry name" value="F-BOX AND WD REPEAT DOMAIN CONTAINING 7"/>
    <property type="match status" value="1"/>
</dbReference>
<dbReference type="PRINTS" id="PR00320">
    <property type="entry name" value="GPROTEINBRPT"/>
</dbReference>
<dbReference type="Pfam" id="PF23948">
    <property type="entry name" value="ARM_5"/>
    <property type="match status" value="1"/>
</dbReference>
<feature type="repeat" description="WD" evidence="3">
    <location>
        <begin position="1494"/>
        <end position="1535"/>
    </location>
</feature>
<dbReference type="InterPro" id="IPR020472">
    <property type="entry name" value="WD40_PAC1"/>
</dbReference>
<sequence>MTTSKLEKATVISRPETPSTISRFIQLEEAAKKLLRSTVNSESRTVPNALATIQFGTIEMLVPRDYEGDDTSTTPVATTAISNTAVNNALFNPLSYYPQPCLSAFSKNVDPPSFSVALPLPGARLETTAQLSYCNNLLRTHLSPSLVAAGIPEILDPSQKASVDAILQDKEEQDHIRELTIRVIEEFIADGFKTSDKISEVILLGPSLDQEYHRKLLNCFIAEFETATLLDIDLLQGLVQLAECAGSDYLQPDDLVRILAVLRTRLQDTHRQTAKHHCHLIQALSRLLDVMVEGKVQDLRRVVHHEPLSALLGQLIESPDPYLKHQAAYALQALLHIPNDETRRQYALRQAGNIAMGLLGVASVCKLDLGEFKNGVDHLYKAAGDAHEVGTKIIGGVQALMASGQDIATSVKGGILSGGRQLWYAALHEAQEHIRNGRLADFSRLVFEAPCHYNVEFQWGVCWLLGKIAVDPQWDFATRQHAVEFLRNLYRDDANWTSNDEVLVWILIIIRQIASLRDVGISGHARSLLQDLEKEGNTSKQALHRECLTAPVENFLVKVCLSEPQSSLLLRQVLAIPDVEYVLHRLRTQRMKESENILYIPPQAKPTLTSNDDTLFPLMEKTLEFLAGPGQVLLLLGVSGAGKSTFDIQLEHTLWKDYKQGDPIPLYINIPAINNPYSDLIDKQLRRLRIFSDVQTQELRQTRQFIVICDGYDESRLKKNLYTNNLLNQPEQWQAKLVISCRSQYLNSDYRSRFHPQTANHYAHPTCGLMMEAVIAPFSRVQIEQYIEQYVKSLPMHNTPQDRPAWTTDEYMERLIKIPKLMELVANPFLLMLALEALPLVIGSGRDLSAIRITRVQLYDGFVTQWLEVNKRRLESSTLSDDERLAFELILEGGFCYHGIQFQKDLAAAIYKEQEGQPIVNYVHLHNETTWKSLFFDTSDARTKLLRESSTVTRSGNFFRFIHRSFLEYFYSRTVYDPLDYKPDALSQDRSQIPSPKAILSERNFIKEPSVIQFLAERVTIDQLFKEQLLVAIQDSRKDEQGGQAGANAITILVRAGVRFNEADLRGIRIPEADLYGGQFDSANLEGADLRNANMTRSWFRQANLGKTQMTGVQFGELPYLYLGTFALRCLFSFDGKYLVVSTYQVKIHVYDTSAWAEIASYAGGVAIAISPTIGELAKGGTNNSVELGDILTGRARLILTGHDTVVTNVSYSPDGTQIAIASMDTTVRICSTLSGETFHTLHVDSESVAGIAYSPTGFQLASNNMNKMIQIWNALTGEPLLLLERHPSPILSMAYSPNGLQIASGYQEGHIVLWHAITGTYIQHIITSYGEIADLAYSPDGCQIATCDVDDTIRLWDLQSGGLMNVFTGHRHPVTSVAFSPTGGYIASSSLDGTVRLWKGKGKTLDMFVNQHSYEFLCVDFSPETDLVVTGHLHGEVRVWKLLPDELSVISTGHTGSVSEVAFSPCGSRVASASWDKSVRLWCARTGMSLQVLEGHTESVVYVVFSPDGRRIASASKDKTVRIWDSETGEVGFVLNGHTDLVHGVVFSLKGDQIASCSEDKSVRVWCAKTGEQLFVLEHPKPVNSV</sequence>
<dbReference type="InterPro" id="IPR027417">
    <property type="entry name" value="P-loop_NTPase"/>
</dbReference>
<feature type="repeat" description="WD" evidence="3">
    <location>
        <begin position="1242"/>
        <end position="1283"/>
    </location>
</feature>
<reference evidence="5" key="1">
    <citation type="journal article" date="2020" name="Fungal Divers.">
        <title>Resolving the Mortierellaceae phylogeny through synthesis of multi-gene phylogenetics and phylogenomics.</title>
        <authorList>
            <person name="Vandepol N."/>
            <person name="Liber J."/>
            <person name="Desiro A."/>
            <person name="Na H."/>
            <person name="Kennedy M."/>
            <person name="Barry K."/>
            <person name="Grigoriev I.V."/>
            <person name="Miller A.N."/>
            <person name="O'Donnell K."/>
            <person name="Stajich J.E."/>
            <person name="Bonito G."/>
        </authorList>
    </citation>
    <scope>NUCLEOTIDE SEQUENCE</scope>
    <source>
        <strain evidence="5">NVP60</strain>
    </source>
</reference>
<dbReference type="InterPro" id="IPR001680">
    <property type="entry name" value="WD40_rpt"/>
</dbReference>
<dbReference type="Proteomes" id="UP000823405">
    <property type="component" value="Unassembled WGS sequence"/>
</dbReference>
<proteinExistence type="predicted"/>
<evidence type="ECO:0000256" key="1">
    <source>
        <dbReference type="ARBA" id="ARBA00022574"/>
    </source>
</evidence>
<dbReference type="InterPro" id="IPR011047">
    <property type="entry name" value="Quinoprotein_ADH-like_sf"/>
</dbReference>
<dbReference type="InterPro" id="IPR016024">
    <property type="entry name" value="ARM-type_fold"/>
</dbReference>
<organism evidence="5 6">
    <name type="scientific">Linnemannia gamsii</name>
    <dbReference type="NCBI Taxonomy" id="64522"/>
    <lineage>
        <taxon>Eukaryota</taxon>
        <taxon>Fungi</taxon>
        <taxon>Fungi incertae sedis</taxon>
        <taxon>Mucoromycota</taxon>
        <taxon>Mortierellomycotina</taxon>
        <taxon>Mortierellomycetes</taxon>
        <taxon>Mortierellales</taxon>
        <taxon>Mortierellaceae</taxon>
        <taxon>Linnemannia</taxon>
    </lineage>
</organism>
<feature type="repeat" description="WD" evidence="3">
    <location>
        <begin position="1200"/>
        <end position="1230"/>
    </location>
</feature>
<comment type="caution">
    <text evidence="5">The sequence shown here is derived from an EMBL/GenBank/DDBJ whole genome shotgun (WGS) entry which is preliminary data.</text>
</comment>
<dbReference type="PROSITE" id="PS50082">
    <property type="entry name" value="WD_REPEATS_2"/>
    <property type="match status" value="9"/>
</dbReference>